<organism evidence="7 8">
    <name type="scientific">Clostridium oryzae</name>
    <dbReference type="NCBI Taxonomy" id="1450648"/>
    <lineage>
        <taxon>Bacteria</taxon>
        <taxon>Bacillati</taxon>
        <taxon>Bacillota</taxon>
        <taxon>Clostridia</taxon>
        <taxon>Eubacteriales</taxon>
        <taxon>Clostridiaceae</taxon>
        <taxon>Clostridium</taxon>
    </lineage>
</organism>
<evidence type="ECO:0000256" key="5">
    <source>
        <dbReference type="SAM" id="SignalP"/>
    </source>
</evidence>
<dbReference type="GO" id="GO:0042597">
    <property type="term" value="C:periplasmic space"/>
    <property type="evidence" value="ECO:0007669"/>
    <property type="project" value="UniProtKB-ARBA"/>
</dbReference>
<feature type="chain" id="PRO_5013251653" evidence="5">
    <location>
        <begin position="23"/>
        <end position="574"/>
    </location>
</feature>
<dbReference type="InterPro" id="IPR030678">
    <property type="entry name" value="Peptide/Ni-bd"/>
</dbReference>
<gene>
    <name evidence="7" type="primary">oppA_2</name>
    <name evidence="7" type="ORF">CLORY_38840</name>
</gene>
<dbReference type="Gene3D" id="3.40.190.10">
    <property type="entry name" value="Periplasmic binding protein-like II"/>
    <property type="match status" value="1"/>
</dbReference>
<dbReference type="STRING" id="1450648.CLORY_38840"/>
<evidence type="ECO:0000313" key="7">
    <source>
        <dbReference type="EMBL" id="OPJ57868.1"/>
    </source>
</evidence>
<comment type="subcellular location">
    <subcellularLocation>
        <location evidence="1">Cell envelope</location>
    </subcellularLocation>
</comment>
<proteinExistence type="inferred from homology"/>
<dbReference type="EMBL" id="MZGV01000070">
    <property type="protein sequence ID" value="OPJ57868.1"/>
    <property type="molecule type" value="Genomic_DNA"/>
</dbReference>
<evidence type="ECO:0000256" key="2">
    <source>
        <dbReference type="ARBA" id="ARBA00005695"/>
    </source>
</evidence>
<dbReference type="Pfam" id="PF00496">
    <property type="entry name" value="SBP_bac_5"/>
    <property type="match status" value="1"/>
</dbReference>
<dbReference type="PROSITE" id="PS51257">
    <property type="entry name" value="PROKAR_LIPOPROTEIN"/>
    <property type="match status" value="1"/>
</dbReference>
<dbReference type="SUPFAM" id="SSF53850">
    <property type="entry name" value="Periplasmic binding protein-like II"/>
    <property type="match status" value="1"/>
</dbReference>
<comment type="similarity">
    <text evidence="2">Belongs to the bacterial solute-binding protein 5 family.</text>
</comment>
<evidence type="ECO:0000259" key="6">
    <source>
        <dbReference type="Pfam" id="PF00496"/>
    </source>
</evidence>
<dbReference type="PANTHER" id="PTHR30290:SF10">
    <property type="entry name" value="PERIPLASMIC OLIGOPEPTIDE-BINDING PROTEIN-RELATED"/>
    <property type="match status" value="1"/>
</dbReference>
<reference evidence="7 8" key="1">
    <citation type="submission" date="2017-03" db="EMBL/GenBank/DDBJ databases">
        <title>Genome sequence of Clostridium oryzae DSM 28571.</title>
        <authorList>
            <person name="Poehlein A."/>
            <person name="Daniel R."/>
        </authorList>
    </citation>
    <scope>NUCLEOTIDE SEQUENCE [LARGE SCALE GENOMIC DNA]</scope>
    <source>
        <strain evidence="7 8">DSM 28571</strain>
    </source>
</reference>
<dbReference type="PANTHER" id="PTHR30290">
    <property type="entry name" value="PERIPLASMIC BINDING COMPONENT OF ABC TRANSPORTER"/>
    <property type="match status" value="1"/>
</dbReference>
<dbReference type="InterPro" id="IPR000914">
    <property type="entry name" value="SBP_5_dom"/>
</dbReference>
<keyword evidence="8" id="KW-1185">Reference proteome</keyword>
<keyword evidence="4 5" id="KW-0732">Signal</keyword>
<evidence type="ECO:0000256" key="3">
    <source>
        <dbReference type="ARBA" id="ARBA00022448"/>
    </source>
</evidence>
<dbReference type="AlphaFoldDB" id="A0A1V4ICY7"/>
<feature type="signal peptide" evidence="5">
    <location>
        <begin position="1"/>
        <end position="22"/>
    </location>
</feature>
<keyword evidence="3" id="KW-0813">Transport</keyword>
<dbReference type="CDD" id="cd08504">
    <property type="entry name" value="PBP2_OppA"/>
    <property type="match status" value="1"/>
</dbReference>
<dbReference type="PIRSF" id="PIRSF002741">
    <property type="entry name" value="MppA"/>
    <property type="match status" value="1"/>
</dbReference>
<dbReference type="RefSeq" id="WP_169911691.1">
    <property type="nucleotide sequence ID" value="NZ_MZGV01000070.1"/>
</dbReference>
<protein>
    <submittedName>
        <fullName evidence="7">Oligopeptide-binding protein OppA</fullName>
    </submittedName>
</protein>
<dbReference type="GO" id="GO:0030313">
    <property type="term" value="C:cell envelope"/>
    <property type="evidence" value="ECO:0007669"/>
    <property type="project" value="UniProtKB-SubCell"/>
</dbReference>
<dbReference type="FunFam" id="3.90.76.10:FF:000001">
    <property type="entry name" value="Oligopeptide ABC transporter substrate-binding protein"/>
    <property type="match status" value="1"/>
</dbReference>
<dbReference type="GO" id="GO:0043190">
    <property type="term" value="C:ATP-binding cassette (ABC) transporter complex"/>
    <property type="evidence" value="ECO:0007669"/>
    <property type="project" value="InterPro"/>
</dbReference>
<evidence type="ECO:0000256" key="4">
    <source>
        <dbReference type="ARBA" id="ARBA00022729"/>
    </source>
</evidence>
<evidence type="ECO:0000256" key="1">
    <source>
        <dbReference type="ARBA" id="ARBA00004196"/>
    </source>
</evidence>
<accession>A0A1V4ICY7</accession>
<dbReference type="Gene3D" id="3.90.76.10">
    <property type="entry name" value="Dipeptide-binding Protein, Domain 1"/>
    <property type="match status" value="1"/>
</dbReference>
<feature type="domain" description="Solute-binding protein family 5" evidence="6">
    <location>
        <begin position="92"/>
        <end position="490"/>
    </location>
</feature>
<evidence type="ECO:0000313" key="8">
    <source>
        <dbReference type="Proteomes" id="UP000190080"/>
    </source>
</evidence>
<dbReference type="Proteomes" id="UP000190080">
    <property type="component" value="Unassembled WGS sequence"/>
</dbReference>
<dbReference type="GO" id="GO:0015833">
    <property type="term" value="P:peptide transport"/>
    <property type="evidence" value="ECO:0007669"/>
    <property type="project" value="TreeGrafter"/>
</dbReference>
<dbReference type="Gene3D" id="3.10.105.10">
    <property type="entry name" value="Dipeptide-binding Protein, Domain 3"/>
    <property type="match status" value="1"/>
</dbReference>
<dbReference type="InterPro" id="IPR039424">
    <property type="entry name" value="SBP_5"/>
</dbReference>
<name>A0A1V4ICY7_9CLOT</name>
<dbReference type="GO" id="GO:1904680">
    <property type="term" value="F:peptide transmembrane transporter activity"/>
    <property type="evidence" value="ECO:0007669"/>
    <property type="project" value="TreeGrafter"/>
</dbReference>
<comment type="caution">
    <text evidence="7">The sequence shown here is derived from an EMBL/GenBank/DDBJ whole genome shotgun (WGS) entry which is preliminary data.</text>
</comment>
<sequence>MKIKKVVNTLLISILVVSIATATGCSKENSAGKSRKASTTSKLDADQTLNLLLDEPLTLDPNDARNSGEFQILTQVQEGLARVFTDKNGNEKLEPAGAKSWDISKDGLTWTFHLRDYKWSDGKKVTAQNYVDSIIRLLDPKKAFSYAFFAYDIKNAKAYYAKKVKASQVGVKALDDKTLQITLAKPAPQFEKKIAFAALFPIRLDVIKAGGETWATDYKKHVYSGPFIIKEWTKNSSIVLKKNPDYWDAKSVKLKTVNLTVVNEIATQAQMFESQQLDVVQGQQDYTAKWIDEAKKGKFQYIKKASPSTDFIGFNQKTNGTSGIMGNAKIRKALSLAIDREDLVNTIYNKNYSAYGIIPKGIDLDKDEFRSKYEEALKKDYEAVKDDNEKLQTLFKEGLEELGKSEDLSKIKLVFISTESSSLDKSIQEYWKQTWEKKLGIKIELKSFGDFKAYAALRNSGKYDILLGGWFGDYNDPMTFMDLWITNSGFSKFFGGYHSKQYDSIFKKLDGEQNIEKRGQVYSELETQLVAKDAGIAPYMYLDSRYFVQNYVKNISLPSFGPSIEFSRAYIQGK</sequence>